<evidence type="ECO:0000313" key="1">
    <source>
        <dbReference type="EMBL" id="CAG8594212.1"/>
    </source>
</evidence>
<comment type="caution">
    <text evidence="1">The sequence shown here is derived from an EMBL/GenBank/DDBJ whole genome shotgun (WGS) entry which is preliminary data.</text>
</comment>
<dbReference type="Proteomes" id="UP000789920">
    <property type="component" value="Unassembled WGS sequence"/>
</dbReference>
<dbReference type="EMBL" id="CAJVQC010008565">
    <property type="protein sequence ID" value="CAG8594212.1"/>
    <property type="molecule type" value="Genomic_DNA"/>
</dbReference>
<protein>
    <submittedName>
        <fullName evidence="1">20959_t:CDS:1</fullName>
    </submittedName>
</protein>
<accession>A0ACA9MIK3</accession>
<organism evidence="1 2">
    <name type="scientific">Racocetra persica</name>
    <dbReference type="NCBI Taxonomy" id="160502"/>
    <lineage>
        <taxon>Eukaryota</taxon>
        <taxon>Fungi</taxon>
        <taxon>Fungi incertae sedis</taxon>
        <taxon>Mucoromycota</taxon>
        <taxon>Glomeromycotina</taxon>
        <taxon>Glomeromycetes</taxon>
        <taxon>Diversisporales</taxon>
        <taxon>Gigasporaceae</taxon>
        <taxon>Racocetra</taxon>
    </lineage>
</organism>
<evidence type="ECO:0000313" key="2">
    <source>
        <dbReference type="Proteomes" id="UP000789920"/>
    </source>
</evidence>
<keyword evidence="2" id="KW-1185">Reference proteome</keyword>
<name>A0ACA9MIK3_9GLOM</name>
<feature type="non-terminal residue" evidence="1">
    <location>
        <position position="1"/>
    </location>
</feature>
<reference evidence="1" key="1">
    <citation type="submission" date="2021-06" db="EMBL/GenBank/DDBJ databases">
        <authorList>
            <person name="Kallberg Y."/>
            <person name="Tangrot J."/>
            <person name="Rosling A."/>
        </authorList>
    </citation>
    <scope>NUCLEOTIDE SEQUENCE</scope>
    <source>
        <strain evidence="1">MA461A</strain>
    </source>
</reference>
<gene>
    <name evidence="1" type="ORF">RPERSI_LOCUS5663</name>
</gene>
<sequence length="52" mass="6147">TYLTTYMRVLNSAADKNRRKEVVKVKTVNNLADDLRKHYNKYISKAIVNNYL</sequence>
<proteinExistence type="predicted"/>